<protein>
    <recommendedName>
        <fullName evidence="1">Fatty acid kinase subunit A-like C-terminal domain-containing protein</fullName>
    </recommendedName>
</protein>
<gene>
    <name evidence="2" type="ORF">S06H3_19508</name>
</gene>
<dbReference type="PANTHER" id="PTHR33434">
    <property type="entry name" value="DEGV DOMAIN-CONTAINING PROTEIN DR_1986-RELATED"/>
    <property type="match status" value="1"/>
</dbReference>
<reference evidence="2" key="1">
    <citation type="journal article" date="2014" name="Front. Microbiol.">
        <title>High frequency of phylogenetically diverse reductive dehalogenase-homologous genes in deep subseafloor sedimentary metagenomes.</title>
        <authorList>
            <person name="Kawai M."/>
            <person name="Futagami T."/>
            <person name="Toyoda A."/>
            <person name="Takaki Y."/>
            <person name="Nishi S."/>
            <person name="Hori S."/>
            <person name="Arai W."/>
            <person name="Tsubouchi T."/>
            <person name="Morono Y."/>
            <person name="Uchiyama I."/>
            <person name="Ito T."/>
            <person name="Fujiyama A."/>
            <person name="Inagaki F."/>
            <person name="Takami H."/>
        </authorList>
    </citation>
    <scope>NUCLEOTIDE SEQUENCE</scope>
    <source>
        <strain evidence="2">Expedition CK06-06</strain>
    </source>
</reference>
<feature type="non-terminal residue" evidence="2">
    <location>
        <position position="1"/>
    </location>
</feature>
<name>X1KHU4_9ZZZZ</name>
<evidence type="ECO:0000313" key="2">
    <source>
        <dbReference type="EMBL" id="GAI06612.1"/>
    </source>
</evidence>
<dbReference type="EMBL" id="BARV01009996">
    <property type="protein sequence ID" value="GAI06612.1"/>
    <property type="molecule type" value="Genomic_DNA"/>
</dbReference>
<dbReference type="SMART" id="SM01121">
    <property type="entry name" value="Dak1_2"/>
    <property type="match status" value="1"/>
</dbReference>
<sequence length="209" mass="22351">SGDGLSDVFRSLGVTAIVTGGQTMNPSTKDLLQAVESAASDKVIILPNNKNIVLTAEQVPSLTAKTIEVVPTETIPQGIVALLAIDYEADLKTNAQLMKKAKAAVKSIEITRAVRAAKLDGLSIKKKQAIGFLDGDLIAVGDNTSEVLNEILAKQDLDKTEIITLYYGADTKPDEAEQVSASIREQHPQLQVEVVQGGQPHYNYIVSVE</sequence>
<proteinExistence type="predicted"/>
<dbReference type="InterPro" id="IPR033470">
    <property type="entry name" value="FakA-like_C"/>
</dbReference>
<dbReference type="PANTHER" id="PTHR33434:SF4">
    <property type="entry name" value="PHOSPHATASE PROTEIN"/>
    <property type="match status" value="1"/>
</dbReference>
<comment type="caution">
    <text evidence="2">The sequence shown here is derived from an EMBL/GenBank/DDBJ whole genome shotgun (WGS) entry which is preliminary data.</text>
</comment>
<feature type="domain" description="Fatty acid kinase subunit A-like C-terminal" evidence="1">
    <location>
        <begin position="1"/>
        <end position="209"/>
    </location>
</feature>
<evidence type="ECO:0000259" key="1">
    <source>
        <dbReference type="SMART" id="SM01121"/>
    </source>
</evidence>
<organism evidence="2">
    <name type="scientific">marine sediment metagenome</name>
    <dbReference type="NCBI Taxonomy" id="412755"/>
    <lineage>
        <taxon>unclassified sequences</taxon>
        <taxon>metagenomes</taxon>
        <taxon>ecological metagenomes</taxon>
    </lineage>
</organism>
<dbReference type="AlphaFoldDB" id="X1KHU4"/>
<dbReference type="Pfam" id="PF13684">
    <property type="entry name" value="FakA-like_C"/>
    <property type="match status" value="1"/>
</dbReference>
<dbReference type="InterPro" id="IPR050270">
    <property type="entry name" value="DegV_domain_contain"/>
</dbReference>
<accession>X1KHU4</accession>